<keyword evidence="4" id="KW-1185">Reference proteome</keyword>
<evidence type="ECO:0000256" key="1">
    <source>
        <dbReference type="SAM" id="Phobius"/>
    </source>
</evidence>
<organism evidence="3 4">
    <name type="scientific">Vagococcus vulneris</name>
    <dbReference type="NCBI Taxonomy" id="1977869"/>
    <lineage>
        <taxon>Bacteria</taxon>
        <taxon>Bacillati</taxon>
        <taxon>Bacillota</taxon>
        <taxon>Bacilli</taxon>
        <taxon>Lactobacillales</taxon>
        <taxon>Enterococcaceae</taxon>
        <taxon>Vagococcus</taxon>
    </lineage>
</organism>
<dbReference type="AlphaFoldDB" id="A0A429ZYW1"/>
<keyword evidence="1" id="KW-0812">Transmembrane</keyword>
<dbReference type="GO" id="GO:0016020">
    <property type="term" value="C:membrane"/>
    <property type="evidence" value="ECO:0007669"/>
    <property type="project" value="InterPro"/>
</dbReference>
<feature type="domain" description="Regulatory protein YycH-like" evidence="2">
    <location>
        <begin position="33"/>
        <end position="264"/>
    </location>
</feature>
<accession>A0A429ZYW1</accession>
<comment type="caution">
    <text evidence="3">The sequence shown here is derived from an EMBL/GenBank/DDBJ whole genome shotgun (WGS) entry which is preliminary data.</text>
</comment>
<dbReference type="Proteomes" id="UP000287857">
    <property type="component" value="Unassembled WGS sequence"/>
</dbReference>
<dbReference type="Gene3D" id="2.40.128.690">
    <property type="entry name" value="YycH protein, domain 3-like"/>
    <property type="match status" value="1"/>
</dbReference>
<proteinExistence type="predicted"/>
<dbReference type="EMBL" id="NGJS01000006">
    <property type="protein sequence ID" value="RST99163.1"/>
    <property type="molecule type" value="Genomic_DNA"/>
</dbReference>
<gene>
    <name evidence="3" type="ORF">CBF37_05715</name>
</gene>
<dbReference type="InterPro" id="IPR018604">
    <property type="entry name" value="YycI-like"/>
</dbReference>
<feature type="transmembrane region" description="Helical" evidence="1">
    <location>
        <begin position="7"/>
        <end position="25"/>
    </location>
</feature>
<evidence type="ECO:0000313" key="3">
    <source>
        <dbReference type="EMBL" id="RST99163.1"/>
    </source>
</evidence>
<sequence>MDFKRVEGIFLLVFLFLNIFLFYVFQENKVNDQSTLSGTISDQIEERLKADKINAPKNLSNEHREGFYLAANDVNLASQAEKQLKNQEWYVTNNTLHSRFLNENSDQLVIDFNSQQSVVDFISNPDNVIQGSQYHLDLSRSKRNKRYVFSQAWEQIPFLDDTSTLTLIAGHNNQNKLIIESYEQTMLSTDIEPLREKQQLISEREAIISLYTNNRLPAKSKIQRTELGYSRIFTVRGKGVYIPIWIVDVETNKNNTQVERVNAFTSAIITSNVSEVKH</sequence>
<name>A0A429ZYW1_9ENTE</name>
<keyword evidence="1" id="KW-0472">Membrane</keyword>
<protein>
    <recommendedName>
        <fullName evidence="2">Regulatory protein YycH-like domain-containing protein</fullName>
    </recommendedName>
</protein>
<dbReference type="OrthoDB" id="2135943at2"/>
<dbReference type="RefSeq" id="WP_125983793.1">
    <property type="nucleotide sequence ID" value="NZ_NGJS01000006.1"/>
</dbReference>
<keyword evidence="1" id="KW-1133">Transmembrane helix</keyword>
<dbReference type="Pfam" id="PF09648">
    <property type="entry name" value="YycI"/>
    <property type="match status" value="1"/>
</dbReference>
<evidence type="ECO:0000313" key="4">
    <source>
        <dbReference type="Proteomes" id="UP000287857"/>
    </source>
</evidence>
<reference evidence="3 4" key="1">
    <citation type="submission" date="2017-05" db="EMBL/GenBank/DDBJ databases">
        <title>Vagococcus spp. assemblies.</title>
        <authorList>
            <person name="Gulvik C.A."/>
        </authorList>
    </citation>
    <scope>NUCLEOTIDE SEQUENCE [LARGE SCALE GENOMIC DNA]</scope>
    <source>
        <strain evidence="3 4">SS1995</strain>
    </source>
</reference>
<evidence type="ECO:0000259" key="2">
    <source>
        <dbReference type="Pfam" id="PF09648"/>
    </source>
</evidence>